<organism evidence="5 6">
    <name type="scientific">Parahaliea maris</name>
    <dbReference type="NCBI Taxonomy" id="2716870"/>
    <lineage>
        <taxon>Bacteria</taxon>
        <taxon>Pseudomonadati</taxon>
        <taxon>Pseudomonadota</taxon>
        <taxon>Gammaproteobacteria</taxon>
        <taxon>Cellvibrionales</taxon>
        <taxon>Halieaceae</taxon>
        <taxon>Parahaliea</taxon>
    </lineage>
</organism>
<dbReference type="Pfam" id="PF12833">
    <property type="entry name" value="HTH_18"/>
    <property type="match status" value="1"/>
</dbReference>
<dbReference type="PANTHER" id="PTHR47894">
    <property type="entry name" value="HTH-TYPE TRANSCRIPTIONAL REGULATOR GADX"/>
    <property type="match status" value="1"/>
</dbReference>
<dbReference type="AlphaFoldDB" id="A0A5C8ZU69"/>
<protein>
    <submittedName>
        <fullName evidence="5">AraC family transcriptional regulator</fullName>
    </submittedName>
</protein>
<evidence type="ECO:0000256" key="3">
    <source>
        <dbReference type="ARBA" id="ARBA00023163"/>
    </source>
</evidence>
<dbReference type="SUPFAM" id="SSF46689">
    <property type="entry name" value="Homeodomain-like"/>
    <property type="match status" value="1"/>
</dbReference>
<keyword evidence="6" id="KW-1185">Reference proteome</keyword>
<dbReference type="Proteomes" id="UP000321039">
    <property type="component" value="Unassembled WGS sequence"/>
</dbReference>
<dbReference type="GO" id="GO:0005829">
    <property type="term" value="C:cytosol"/>
    <property type="evidence" value="ECO:0007669"/>
    <property type="project" value="TreeGrafter"/>
</dbReference>
<keyword evidence="1" id="KW-0805">Transcription regulation</keyword>
<keyword evidence="2" id="KW-0238">DNA-binding</keyword>
<keyword evidence="3" id="KW-0804">Transcription</keyword>
<dbReference type="RefSeq" id="WP_148069284.1">
    <property type="nucleotide sequence ID" value="NZ_VRZA01000005.1"/>
</dbReference>
<dbReference type="InterPro" id="IPR018060">
    <property type="entry name" value="HTH_AraC"/>
</dbReference>
<dbReference type="PANTHER" id="PTHR47894:SF1">
    <property type="entry name" value="HTH-TYPE TRANSCRIPTIONAL REGULATOR VQSM"/>
    <property type="match status" value="1"/>
</dbReference>
<proteinExistence type="predicted"/>
<sequence length="334" mass="38300">MAIQQHYLRILKRQVQGHLQEQMEPEAYQALLADIGPVLETPSSERDAIAQILQGIWKATNDECFGISPDPVPRGTWALTCDYMSDGETLKMALDRGQRISSFLPPVCHRLTVSREGQRIFLGIGTYVGPDDPEHFLTEFYTMLWHRFLSWCIDTPLPLIEVHFAHQQSEREHDPRSLFDCPVLYGQDSSCMVFSSHLLDCAIERSPAELQSFLKESPAHIVDIFNDRVSLRSRIRAEIHNAIELNGRVPSLEDLCQELELSPRKLRTRLAQLGTDYSRIKDEYLRNHVADLLRDPRYSIDEVVAQSGYCDSASLTRACKRWFGMPPARYRAEL</sequence>
<evidence type="ECO:0000313" key="5">
    <source>
        <dbReference type="EMBL" id="TXS92045.1"/>
    </source>
</evidence>
<dbReference type="GO" id="GO:0000976">
    <property type="term" value="F:transcription cis-regulatory region binding"/>
    <property type="evidence" value="ECO:0007669"/>
    <property type="project" value="TreeGrafter"/>
</dbReference>
<evidence type="ECO:0000259" key="4">
    <source>
        <dbReference type="PROSITE" id="PS01124"/>
    </source>
</evidence>
<dbReference type="Pfam" id="PF12625">
    <property type="entry name" value="Arabinose_bd"/>
    <property type="match status" value="1"/>
</dbReference>
<gene>
    <name evidence="5" type="ORF">FV139_15070</name>
</gene>
<reference evidence="5 6" key="1">
    <citation type="submission" date="2019-08" db="EMBL/GenBank/DDBJ databases">
        <title>Parahaliea maris sp. nov., isolated from the surface seawater.</title>
        <authorList>
            <person name="Liu Y."/>
        </authorList>
    </citation>
    <scope>NUCLEOTIDE SEQUENCE [LARGE SCALE GENOMIC DNA]</scope>
    <source>
        <strain evidence="5 6">HSLHS9</strain>
    </source>
</reference>
<evidence type="ECO:0000256" key="1">
    <source>
        <dbReference type="ARBA" id="ARBA00023015"/>
    </source>
</evidence>
<accession>A0A5C8ZU69</accession>
<comment type="caution">
    <text evidence="5">The sequence shown here is derived from an EMBL/GenBank/DDBJ whole genome shotgun (WGS) entry which is preliminary data.</text>
</comment>
<dbReference type="SMART" id="SM00342">
    <property type="entry name" value="HTH_ARAC"/>
    <property type="match status" value="1"/>
</dbReference>
<feature type="domain" description="HTH araC/xylS-type" evidence="4">
    <location>
        <begin position="233"/>
        <end position="333"/>
    </location>
</feature>
<name>A0A5C8ZU69_9GAMM</name>
<dbReference type="Gene3D" id="1.10.10.60">
    <property type="entry name" value="Homeodomain-like"/>
    <property type="match status" value="1"/>
</dbReference>
<dbReference type="InterPro" id="IPR032687">
    <property type="entry name" value="AraC-type_N"/>
</dbReference>
<evidence type="ECO:0000313" key="6">
    <source>
        <dbReference type="Proteomes" id="UP000321039"/>
    </source>
</evidence>
<dbReference type="PROSITE" id="PS01124">
    <property type="entry name" value="HTH_ARAC_FAMILY_2"/>
    <property type="match status" value="1"/>
</dbReference>
<evidence type="ECO:0000256" key="2">
    <source>
        <dbReference type="ARBA" id="ARBA00023125"/>
    </source>
</evidence>
<dbReference type="InterPro" id="IPR009057">
    <property type="entry name" value="Homeodomain-like_sf"/>
</dbReference>
<dbReference type="GO" id="GO:0003700">
    <property type="term" value="F:DNA-binding transcription factor activity"/>
    <property type="evidence" value="ECO:0007669"/>
    <property type="project" value="InterPro"/>
</dbReference>
<dbReference type="EMBL" id="VRZA01000005">
    <property type="protein sequence ID" value="TXS92045.1"/>
    <property type="molecule type" value="Genomic_DNA"/>
</dbReference>